<evidence type="ECO:0000256" key="3">
    <source>
        <dbReference type="ARBA" id="ARBA00022692"/>
    </source>
</evidence>
<evidence type="ECO:0000313" key="8">
    <source>
        <dbReference type="Proteomes" id="UP000319976"/>
    </source>
</evidence>
<dbReference type="GO" id="GO:1990281">
    <property type="term" value="C:efflux pump complex"/>
    <property type="evidence" value="ECO:0007669"/>
    <property type="project" value="TreeGrafter"/>
</dbReference>
<dbReference type="AlphaFoldDB" id="A0A517T7D6"/>
<keyword evidence="8" id="KW-1185">Reference proteome</keyword>
<dbReference type="EMBL" id="CP036316">
    <property type="protein sequence ID" value="QDT64286.1"/>
    <property type="molecule type" value="Genomic_DNA"/>
</dbReference>
<accession>A0A517T7D6</accession>
<feature type="compositionally biased region" description="Basic and acidic residues" evidence="6">
    <location>
        <begin position="723"/>
        <end position="734"/>
    </location>
</feature>
<comment type="subcellular location">
    <subcellularLocation>
        <location evidence="1">Cell outer membrane</location>
    </subcellularLocation>
</comment>
<keyword evidence="5" id="KW-0998">Cell outer membrane</keyword>
<proteinExistence type="predicted"/>
<evidence type="ECO:0000256" key="2">
    <source>
        <dbReference type="ARBA" id="ARBA00022452"/>
    </source>
</evidence>
<dbReference type="RefSeq" id="WP_197440008.1">
    <property type="nucleotide sequence ID" value="NZ_CP036316.1"/>
</dbReference>
<protein>
    <submittedName>
        <fullName evidence="7">Outer membrane efflux protein</fullName>
    </submittedName>
</protein>
<dbReference type="GO" id="GO:0009279">
    <property type="term" value="C:cell outer membrane"/>
    <property type="evidence" value="ECO:0007669"/>
    <property type="project" value="UniProtKB-SubCell"/>
</dbReference>
<dbReference type="PROSITE" id="PS51257">
    <property type="entry name" value="PROKAR_LIPOPROTEIN"/>
    <property type="match status" value="1"/>
</dbReference>
<evidence type="ECO:0000313" key="7">
    <source>
        <dbReference type="EMBL" id="QDT64286.1"/>
    </source>
</evidence>
<name>A0A517T7D6_9PLAN</name>
<dbReference type="KEGG" id="chya:V22_15180"/>
<dbReference type="SUPFAM" id="SSF56954">
    <property type="entry name" value="Outer membrane efflux proteins (OEP)"/>
    <property type="match status" value="1"/>
</dbReference>
<feature type="region of interest" description="Disordered" evidence="6">
    <location>
        <begin position="710"/>
        <end position="748"/>
    </location>
</feature>
<dbReference type="Gene3D" id="1.20.1600.10">
    <property type="entry name" value="Outer membrane efflux proteins (OEP)"/>
    <property type="match status" value="1"/>
</dbReference>
<reference evidence="7 8" key="1">
    <citation type="submission" date="2019-02" db="EMBL/GenBank/DDBJ databases">
        <title>Deep-cultivation of Planctomycetes and their phenomic and genomic characterization uncovers novel biology.</title>
        <authorList>
            <person name="Wiegand S."/>
            <person name="Jogler M."/>
            <person name="Boedeker C."/>
            <person name="Pinto D."/>
            <person name="Vollmers J."/>
            <person name="Rivas-Marin E."/>
            <person name="Kohn T."/>
            <person name="Peeters S.H."/>
            <person name="Heuer A."/>
            <person name="Rast P."/>
            <person name="Oberbeckmann S."/>
            <person name="Bunk B."/>
            <person name="Jeske O."/>
            <person name="Meyerdierks A."/>
            <person name="Storesund J.E."/>
            <person name="Kallscheuer N."/>
            <person name="Luecker S."/>
            <person name="Lage O.M."/>
            <person name="Pohl T."/>
            <person name="Merkel B.J."/>
            <person name="Hornburger P."/>
            <person name="Mueller R.-W."/>
            <person name="Bruemmer F."/>
            <person name="Labrenz M."/>
            <person name="Spormann A.M."/>
            <person name="Op den Camp H."/>
            <person name="Overmann J."/>
            <person name="Amann R."/>
            <person name="Jetten M.S.M."/>
            <person name="Mascher T."/>
            <person name="Medema M.H."/>
            <person name="Devos D.P."/>
            <person name="Kaster A.-K."/>
            <person name="Ovreas L."/>
            <person name="Rohde M."/>
            <person name="Galperin M.Y."/>
            <person name="Jogler C."/>
        </authorList>
    </citation>
    <scope>NUCLEOTIDE SEQUENCE [LARGE SCALE GENOMIC DNA]</scope>
    <source>
        <strain evidence="7 8">V22</strain>
    </source>
</reference>
<evidence type="ECO:0000256" key="4">
    <source>
        <dbReference type="ARBA" id="ARBA00023136"/>
    </source>
</evidence>
<dbReference type="PANTHER" id="PTHR30026">
    <property type="entry name" value="OUTER MEMBRANE PROTEIN TOLC"/>
    <property type="match status" value="1"/>
</dbReference>
<dbReference type="GO" id="GO:0015288">
    <property type="term" value="F:porin activity"/>
    <property type="evidence" value="ECO:0007669"/>
    <property type="project" value="TreeGrafter"/>
</dbReference>
<keyword evidence="2" id="KW-1134">Transmembrane beta strand</keyword>
<evidence type="ECO:0000256" key="6">
    <source>
        <dbReference type="SAM" id="MobiDB-lite"/>
    </source>
</evidence>
<keyword evidence="4" id="KW-0472">Membrane</keyword>
<gene>
    <name evidence="7" type="ORF">V22_15180</name>
</gene>
<keyword evidence="3" id="KW-0812">Transmembrane</keyword>
<dbReference type="GO" id="GO:0015562">
    <property type="term" value="F:efflux transmembrane transporter activity"/>
    <property type="evidence" value="ECO:0007669"/>
    <property type="project" value="InterPro"/>
</dbReference>
<organism evidence="7 8">
    <name type="scientific">Calycomorphotria hydatis</name>
    <dbReference type="NCBI Taxonomy" id="2528027"/>
    <lineage>
        <taxon>Bacteria</taxon>
        <taxon>Pseudomonadati</taxon>
        <taxon>Planctomycetota</taxon>
        <taxon>Planctomycetia</taxon>
        <taxon>Planctomycetales</taxon>
        <taxon>Planctomycetaceae</taxon>
        <taxon>Calycomorphotria</taxon>
    </lineage>
</organism>
<dbReference type="PANTHER" id="PTHR30026:SF23">
    <property type="entry name" value="TO APRF-PUTATIVE OUTER MEMBRANE EFFLUX PROTEIN OR SECRETED ALKALINE PHOSPHATASE-RELATED"/>
    <property type="match status" value="1"/>
</dbReference>
<dbReference type="InterPro" id="IPR051906">
    <property type="entry name" value="TolC-like"/>
</dbReference>
<evidence type="ECO:0000256" key="1">
    <source>
        <dbReference type="ARBA" id="ARBA00004442"/>
    </source>
</evidence>
<sequence length="748" mass="83578">MRACSLRMPRRVCGCVLLAGAFLTILSGCSSYDWWRLKNDNKYGTTHPEEVVTQVDYTVPVNATIEHDPDPIQTMQPRTVLSDKDGACEYWDMSVEEAIQYGLMNSKVMRKLGGTVIRTPEAVTTRYDTAIQYTDPRTGPEAALAAFDAEFATRAFFENNDRAVNNRFFGGGTNFFVQDLNIYQTELRKRAATGSQFSLRSNTEYDANNAPANLFPSAWQTNIEAEVRQPLLQGNGLLFNRLAGPDSVPGVYNGVVIARVENEMTQAEFELALRDFVSDIVNAYWELYYSYRNLDVLKKARDRALTTWQSYDAQFRENRVDADREALAREQYYRFQLDVEAALAGRPTIGTQTGTGDGGGTFRGIGGVQTAERRLRLLMGVPITDCRMIRPTEISIEQPEIIYDWCAISAEALSRRPELRRQRLEVKQREMELAAARNYLSPRLDAIGLYRWRGFGNDLLAYDDPDPLASAVGNLADGEFQEWQLGVEFSVPLGRRLGHAAVQNAELLIARNRAILREQERQIVYDLSNAIAEKDRAYLAAQTSLNRFKASYNLLRSLDEQIDLGRDIDLDRLLDAQRRVVAAEVDFFTALSSYQVAQKNVHFEKSSLFEAFGVYLDGASDEMIPPITPAAPIEPPPAPAVSQDSKTPGDNFASTVSYEKPTIDRIETVAEALPTEQFNATPINWSEFAETDAEPLASEYVTVGQKNAVANEAVTSSPGWGARGDDQPKQHDESLQATPVDPFATSVE</sequence>
<dbReference type="Proteomes" id="UP000319976">
    <property type="component" value="Chromosome"/>
</dbReference>
<evidence type="ECO:0000256" key="5">
    <source>
        <dbReference type="ARBA" id="ARBA00023237"/>
    </source>
</evidence>